<dbReference type="InterPro" id="IPR052709">
    <property type="entry name" value="Transposase-MT_Hybrid"/>
</dbReference>
<accession>A0ABY6LRV7</accession>
<gene>
    <name evidence="2" type="ORF">LAZ67_21001452</name>
</gene>
<name>A0ABY6LRV7_9ARAC</name>
<dbReference type="PANTHER" id="PTHR46060">
    <property type="entry name" value="MARINER MOS1 TRANSPOSASE-LIKE PROTEIN"/>
    <property type="match status" value="1"/>
</dbReference>
<sequence>MTGEPTKAQPKYRGPLIITEVLPSDTYRVTQLSERTGGRFYTTTAHISQLKSWHSEEDDSATEESPDEESEEEDTLRRNPRRSCNARFNRGRLKSRNGRMILECLLWQGLGPYIHNSQYVPPFVQVDSSIPILLCVYGNSDPSISTVKQWTAEFERGRTSFEYDPLEGRPKTATPLETIKKVHNIVLDDRRVKMDEIAEAVGISEENKKVIQET</sequence>
<dbReference type="EMBL" id="CP092883">
    <property type="protein sequence ID" value="UYV82245.1"/>
    <property type="molecule type" value="Genomic_DNA"/>
</dbReference>
<evidence type="ECO:0000256" key="1">
    <source>
        <dbReference type="SAM" id="MobiDB-lite"/>
    </source>
</evidence>
<evidence type="ECO:0000313" key="2">
    <source>
        <dbReference type="EMBL" id="UYV82245.1"/>
    </source>
</evidence>
<dbReference type="Proteomes" id="UP001235939">
    <property type="component" value="Chromosome 21"/>
</dbReference>
<proteinExistence type="predicted"/>
<organism evidence="2 3">
    <name type="scientific">Cordylochernes scorpioides</name>
    <dbReference type="NCBI Taxonomy" id="51811"/>
    <lineage>
        <taxon>Eukaryota</taxon>
        <taxon>Metazoa</taxon>
        <taxon>Ecdysozoa</taxon>
        <taxon>Arthropoda</taxon>
        <taxon>Chelicerata</taxon>
        <taxon>Arachnida</taxon>
        <taxon>Pseudoscorpiones</taxon>
        <taxon>Cheliferoidea</taxon>
        <taxon>Chernetidae</taxon>
        <taxon>Cordylochernes</taxon>
    </lineage>
</organism>
<keyword evidence="3" id="KW-1185">Reference proteome</keyword>
<evidence type="ECO:0000313" key="3">
    <source>
        <dbReference type="Proteomes" id="UP001235939"/>
    </source>
</evidence>
<reference evidence="2 3" key="1">
    <citation type="submission" date="2022-01" db="EMBL/GenBank/DDBJ databases">
        <title>A chromosomal length assembly of Cordylochernes scorpioides.</title>
        <authorList>
            <person name="Zeh D."/>
            <person name="Zeh J."/>
        </authorList>
    </citation>
    <scope>NUCLEOTIDE SEQUENCE [LARGE SCALE GENOMIC DNA]</scope>
    <source>
        <strain evidence="2">IN4F17</strain>
        <tissue evidence="2">Whole Body</tissue>
    </source>
</reference>
<feature type="region of interest" description="Disordered" evidence="1">
    <location>
        <begin position="51"/>
        <end position="79"/>
    </location>
</feature>
<feature type="compositionally biased region" description="Acidic residues" evidence="1">
    <location>
        <begin position="56"/>
        <end position="74"/>
    </location>
</feature>
<dbReference type="PANTHER" id="PTHR46060:SF1">
    <property type="entry name" value="MARINER MOS1 TRANSPOSASE-LIKE PROTEIN"/>
    <property type="match status" value="1"/>
</dbReference>
<protein>
    <submittedName>
        <fullName evidence="2">Uncharacterized protein</fullName>
    </submittedName>
</protein>